<dbReference type="InterPro" id="IPR013766">
    <property type="entry name" value="Thioredoxin_domain"/>
</dbReference>
<name>A0A2V0PS32_9CHLO</name>
<dbReference type="SUPFAM" id="SSF52833">
    <property type="entry name" value="Thioredoxin-like"/>
    <property type="match status" value="1"/>
</dbReference>
<dbReference type="GO" id="GO:0019430">
    <property type="term" value="P:removal of superoxide radicals"/>
    <property type="evidence" value="ECO:0007669"/>
    <property type="project" value="UniProtKB-UniRule"/>
</dbReference>
<comment type="subunit">
    <text evidence="7">Homodimer.</text>
</comment>
<gene>
    <name evidence="10" type="ORF">Rsub_12737</name>
</gene>
<evidence type="ECO:0000259" key="9">
    <source>
        <dbReference type="PROSITE" id="PS51352"/>
    </source>
</evidence>
<dbReference type="GO" id="GO:0005737">
    <property type="term" value="C:cytoplasm"/>
    <property type="evidence" value="ECO:0007669"/>
    <property type="project" value="InterPro"/>
</dbReference>
<evidence type="ECO:0000256" key="1">
    <source>
        <dbReference type="ARBA" id="ARBA00009333"/>
    </source>
</evidence>
<dbReference type="Gene3D" id="3.40.30.10">
    <property type="entry name" value="Glutaredoxin"/>
    <property type="match status" value="1"/>
</dbReference>
<dbReference type="InterPro" id="IPR005982">
    <property type="entry name" value="Thioredox_Rdtase"/>
</dbReference>
<keyword evidence="4 7" id="KW-0560">Oxidoreductase</keyword>
<dbReference type="InParanoid" id="A0A2V0PS32"/>
<comment type="catalytic activity">
    <reaction evidence="7">
        <text>[thioredoxin]-dithiol + NADP(+) = [thioredoxin]-disulfide + NADPH + H(+)</text>
        <dbReference type="Rhea" id="RHEA:20345"/>
        <dbReference type="Rhea" id="RHEA-COMP:10698"/>
        <dbReference type="Rhea" id="RHEA-COMP:10700"/>
        <dbReference type="ChEBI" id="CHEBI:15378"/>
        <dbReference type="ChEBI" id="CHEBI:29950"/>
        <dbReference type="ChEBI" id="CHEBI:50058"/>
        <dbReference type="ChEBI" id="CHEBI:57783"/>
        <dbReference type="ChEBI" id="CHEBI:58349"/>
        <dbReference type="EC" id="1.8.1.9"/>
    </reaction>
</comment>
<evidence type="ECO:0000256" key="7">
    <source>
        <dbReference type="RuleBase" id="RU003880"/>
    </source>
</evidence>
<dbReference type="FunCoup" id="A0A2V0PS32">
    <property type="interactions" value="655"/>
</dbReference>
<dbReference type="Gene3D" id="3.50.50.60">
    <property type="entry name" value="FAD/NAD(P)-binding domain"/>
    <property type="match status" value="2"/>
</dbReference>
<comment type="similarity">
    <text evidence="1 7">Belongs to the class-II pyridine nucleotide-disulfide oxidoreductase family.</text>
</comment>
<dbReference type="InterPro" id="IPR050097">
    <property type="entry name" value="Ferredoxin-NADP_redctase_2"/>
</dbReference>
<keyword evidence="2 7" id="KW-0285">Flavoprotein</keyword>
<dbReference type="PRINTS" id="PR00469">
    <property type="entry name" value="PNDRDTASEII"/>
</dbReference>
<dbReference type="GO" id="GO:0004791">
    <property type="term" value="F:thioredoxin-disulfide reductase (NADPH) activity"/>
    <property type="evidence" value="ECO:0007669"/>
    <property type="project" value="UniProtKB-UniRule"/>
</dbReference>
<keyword evidence="11" id="KW-1185">Reference proteome</keyword>
<evidence type="ECO:0000256" key="5">
    <source>
        <dbReference type="ARBA" id="ARBA00023157"/>
    </source>
</evidence>
<dbReference type="Proteomes" id="UP000247498">
    <property type="component" value="Unassembled WGS sequence"/>
</dbReference>
<keyword evidence="5" id="KW-1015">Disulfide bond</keyword>
<proteinExistence type="inferred from homology"/>
<evidence type="ECO:0000256" key="2">
    <source>
        <dbReference type="ARBA" id="ARBA00022630"/>
    </source>
</evidence>
<keyword evidence="3 7" id="KW-0274">FAD</keyword>
<dbReference type="PROSITE" id="PS00573">
    <property type="entry name" value="PYRIDINE_REDOX_2"/>
    <property type="match status" value="1"/>
</dbReference>
<dbReference type="InterPro" id="IPR036188">
    <property type="entry name" value="FAD/NAD-bd_sf"/>
</dbReference>
<dbReference type="SUPFAM" id="SSF51905">
    <property type="entry name" value="FAD/NAD(P)-binding domain"/>
    <property type="match status" value="1"/>
</dbReference>
<evidence type="ECO:0000256" key="6">
    <source>
        <dbReference type="ARBA" id="ARBA00023284"/>
    </source>
</evidence>
<dbReference type="OrthoDB" id="371245at2759"/>
<organism evidence="10 11">
    <name type="scientific">Raphidocelis subcapitata</name>
    <dbReference type="NCBI Taxonomy" id="307507"/>
    <lineage>
        <taxon>Eukaryota</taxon>
        <taxon>Viridiplantae</taxon>
        <taxon>Chlorophyta</taxon>
        <taxon>core chlorophytes</taxon>
        <taxon>Chlorophyceae</taxon>
        <taxon>CS clade</taxon>
        <taxon>Sphaeropleales</taxon>
        <taxon>Selenastraceae</taxon>
        <taxon>Raphidocelis</taxon>
    </lineage>
</organism>
<sequence>MIAPSLTSQRLERLCQAGPVHAAPRSARPVRPRAALSGLVAGEARSLKREACLAAGPAPLPARRIAQRRRVVASGGNGTSSDVENVVIVGSGPAGYTAAIYAARANLKPVVFEGLQNGRGGQLMGTTEVENFPGFPEGITGPELMDRMRAQAERWGAELYTEDVEAVDLSSRPFTIRSGERTVRAHSVIVATGATARRLGLPSETRFWAKGISACAICDGASPLFKEKEVAVVGGGDSAAEEAVYLTKYATKVHLLVRGDKLRASKAMQERVFATPRVQVHLNTTIEDAYGNGVLQGLKTKNVSTGGVEDLGVAGLFYGIGHNPNSGLIKGQVELDEAGYVKVSHGVSTSVPGVFAAGDLHDTEWRQAITAAGSGCMAALSAERYLSSNGLIVEHKPTAAAAAAAAAAPAHAAEASSSEAKPASDTAGTFDLAADRHRGGYALRRLYHEGDRLICVLYSSPTCGPCRTLKPIFGGVMDEYAGRVYYVEVDITEDPDIAEAGGVAGTPTVQMFRDKAMVVNTAGVKQKREYRAMIEEHL</sequence>
<protein>
    <recommendedName>
        <fullName evidence="7">Thioredoxin reductase</fullName>
        <ecNumber evidence="7">1.8.1.9</ecNumber>
    </recommendedName>
</protein>
<keyword evidence="6 7" id="KW-0676">Redox-active center</keyword>
<dbReference type="EC" id="1.8.1.9" evidence="7"/>
<evidence type="ECO:0000256" key="3">
    <source>
        <dbReference type="ARBA" id="ARBA00022827"/>
    </source>
</evidence>
<dbReference type="EMBL" id="BDRX01000194">
    <property type="protein sequence ID" value="GBG00126.1"/>
    <property type="molecule type" value="Genomic_DNA"/>
</dbReference>
<dbReference type="PRINTS" id="PR00368">
    <property type="entry name" value="FADPNR"/>
</dbReference>
<dbReference type="InterPro" id="IPR036249">
    <property type="entry name" value="Thioredoxin-like_sf"/>
</dbReference>
<dbReference type="Pfam" id="PF00085">
    <property type="entry name" value="Thioredoxin"/>
    <property type="match status" value="1"/>
</dbReference>
<keyword evidence="8" id="KW-0521">NADP</keyword>
<dbReference type="PROSITE" id="PS51352">
    <property type="entry name" value="THIOREDOXIN_2"/>
    <property type="match status" value="1"/>
</dbReference>
<comment type="caution">
    <text evidence="10">The sequence shown here is derived from an EMBL/GenBank/DDBJ whole genome shotgun (WGS) entry which is preliminary data.</text>
</comment>
<dbReference type="InterPro" id="IPR008255">
    <property type="entry name" value="Pyr_nucl-diS_OxRdtase_2_AS"/>
</dbReference>
<dbReference type="Pfam" id="PF07992">
    <property type="entry name" value="Pyr_redox_2"/>
    <property type="match status" value="1"/>
</dbReference>
<evidence type="ECO:0000256" key="4">
    <source>
        <dbReference type="ARBA" id="ARBA00023002"/>
    </source>
</evidence>
<dbReference type="NCBIfam" id="TIGR01292">
    <property type="entry name" value="TRX_reduct"/>
    <property type="match status" value="1"/>
</dbReference>
<dbReference type="AlphaFoldDB" id="A0A2V0PS32"/>
<reference evidence="10 11" key="1">
    <citation type="journal article" date="2018" name="Sci. Rep.">
        <title>Raphidocelis subcapitata (=Pseudokirchneriella subcapitata) provides an insight into genome evolution and environmental adaptations in the Sphaeropleales.</title>
        <authorList>
            <person name="Suzuki S."/>
            <person name="Yamaguchi H."/>
            <person name="Nakajima N."/>
            <person name="Kawachi M."/>
        </authorList>
    </citation>
    <scope>NUCLEOTIDE SEQUENCE [LARGE SCALE GENOMIC DNA]</scope>
    <source>
        <strain evidence="10 11">NIES-35</strain>
    </source>
</reference>
<dbReference type="InterPro" id="IPR023753">
    <property type="entry name" value="FAD/NAD-binding_dom"/>
</dbReference>
<comment type="cofactor">
    <cofactor evidence="8">
        <name>FAD</name>
        <dbReference type="ChEBI" id="CHEBI:57692"/>
    </cofactor>
    <text evidence="8">Binds 1 FAD per subunit.</text>
</comment>
<feature type="domain" description="Thioredoxin" evidence="9">
    <location>
        <begin position="402"/>
        <end position="538"/>
    </location>
</feature>
<dbReference type="STRING" id="307507.A0A2V0PS32"/>
<accession>A0A2V0PS32</accession>
<evidence type="ECO:0000256" key="8">
    <source>
        <dbReference type="RuleBase" id="RU003881"/>
    </source>
</evidence>
<dbReference type="PANTHER" id="PTHR48105">
    <property type="entry name" value="THIOREDOXIN REDUCTASE 1-RELATED-RELATED"/>
    <property type="match status" value="1"/>
</dbReference>
<evidence type="ECO:0000313" key="11">
    <source>
        <dbReference type="Proteomes" id="UP000247498"/>
    </source>
</evidence>
<evidence type="ECO:0000313" key="10">
    <source>
        <dbReference type="EMBL" id="GBG00126.1"/>
    </source>
</evidence>